<dbReference type="OrthoDB" id="9970435at2759"/>
<dbReference type="Pfam" id="PF03105">
    <property type="entry name" value="SPX"/>
    <property type="match status" value="1"/>
</dbReference>
<dbReference type="AlphaFoldDB" id="A0A1C7LRL6"/>
<comment type="caution">
    <text evidence="3">The sequence shown here is derived from an EMBL/GenBank/DDBJ whole genome shotgun (WGS) entry which is preliminary data.</text>
</comment>
<evidence type="ECO:0000313" key="3">
    <source>
        <dbReference type="EMBL" id="OBZ67333.1"/>
    </source>
</evidence>
<sequence>MTSSSILTHLPSPEPSVPDLPSVAHPHGDDTLDLAKHTSNQNDNVDNITDDSKTHLPPPPHSTTVEMTAVPYLRRRSTAFSSIIGRDRSISSTVPGVAPHAASTHDSNENRRFTWDLNTVIPLMELMPILSPVQRAFFEKLDAELDKVESFFCERERDMKERSNLLKVQLQELQDHRRAFYEAHPIASAGPSWMPVPLPFPILPSLRWRSARKNEASPHAMVKQTTARLVA</sequence>
<feature type="region of interest" description="Disordered" evidence="1">
    <location>
        <begin position="1"/>
        <end position="64"/>
    </location>
</feature>
<keyword evidence="4" id="KW-1185">Reference proteome</keyword>
<organism evidence="3 4">
    <name type="scientific">Grifola frondosa</name>
    <name type="common">Maitake</name>
    <name type="synonym">Polyporus frondosus</name>
    <dbReference type="NCBI Taxonomy" id="5627"/>
    <lineage>
        <taxon>Eukaryota</taxon>
        <taxon>Fungi</taxon>
        <taxon>Dikarya</taxon>
        <taxon>Basidiomycota</taxon>
        <taxon>Agaricomycotina</taxon>
        <taxon>Agaricomycetes</taxon>
        <taxon>Polyporales</taxon>
        <taxon>Grifolaceae</taxon>
        <taxon>Grifola</taxon>
    </lineage>
</organism>
<dbReference type="InterPro" id="IPR004331">
    <property type="entry name" value="SPX_dom"/>
</dbReference>
<dbReference type="EMBL" id="LUGG01000024">
    <property type="protein sequence ID" value="OBZ67333.1"/>
    <property type="molecule type" value="Genomic_DNA"/>
</dbReference>
<proteinExistence type="predicted"/>
<name>A0A1C7LRL6_GRIFR</name>
<dbReference type="PROSITE" id="PS51382">
    <property type="entry name" value="SPX"/>
    <property type="match status" value="1"/>
</dbReference>
<feature type="domain" description="SPX" evidence="2">
    <location>
        <begin position="1"/>
        <end position="231"/>
    </location>
</feature>
<feature type="compositionally biased region" description="Basic and acidic residues" evidence="1">
    <location>
        <begin position="26"/>
        <end position="36"/>
    </location>
</feature>
<feature type="compositionally biased region" description="Polar residues" evidence="1">
    <location>
        <begin position="37"/>
        <end position="47"/>
    </location>
</feature>
<protein>
    <recommendedName>
        <fullName evidence="2">SPX domain-containing protein</fullName>
    </recommendedName>
</protein>
<dbReference type="STRING" id="5627.A0A1C7LRL6"/>
<reference evidence="3 4" key="1">
    <citation type="submission" date="2016-03" db="EMBL/GenBank/DDBJ databases">
        <title>Whole genome sequencing of Grifola frondosa 9006-11.</title>
        <authorList>
            <person name="Min B."/>
            <person name="Park H."/>
            <person name="Kim J.-G."/>
            <person name="Cho H."/>
            <person name="Oh Y.-L."/>
            <person name="Kong W.-S."/>
            <person name="Choi I.-G."/>
        </authorList>
    </citation>
    <scope>NUCLEOTIDE SEQUENCE [LARGE SCALE GENOMIC DNA]</scope>
    <source>
        <strain evidence="3 4">9006-11</strain>
    </source>
</reference>
<accession>A0A1C7LRL6</accession>
<evidence type="ECO:0000259" key="2">
    <source>
        <dbReference type="PROSITE" id="PS51382"/>
    </source>
</evidence>
<evidence type="ECO:0000256" key="1">
    <source>
        <dbReference type="SAM" id="MobiDB-lite"/>
    </source>
</evidence>
<evidence type="ECO:0000313" key="4">
    <source>
        <dbReference type="Proteomes" id="UP000092993"/>
    </source>
</evidence>
<gene>
    <name evidence="3" type="ORF">A0H81_12639</name>
</gene>
<dbReference type="Proteomes" id="UP000092993">
    <property type="component" value="Unassembled WGS sequence"/>
</dbReference>